<dbReference type="SUPFAM" id="SSF47113">
    <property type="entry name" value="Histone-fold"/>
    <property type="match status" value="1"/>
</dbReference>
<dbReference type="AlphaFoldDB" id="A0A0D0C1B0"/>
<dbReference type="EMBL" id="KN834862">
    <property type="protein sequence ID" value="KIK51487.1"/>
    <property type="molecule type" value="Genomic_DNA"/>
</dbReference>
<evidence type="ECO:0000313" key="8">
    <source>
        <dbReference type="Proteomes" id="UP000053593"/>
    </source>
</evidence>
<feature type="region of interest" description="Disordered" evidence="5">
    <location>
        <begin position="1"/>
        <end position="46"/>
    </location>
</feature>
<feature type="compositionally biased region" description="Pro residues" evidence="5">
    <location>
        <begin position="1"/>
        <end position="17"/>
    </location>
</feature>
<feature type="compositionally biased region" description="Basic and acidic residues" evidence="5">
    <location>
        <begin position="19"/>
        <end position="29"/>
    </location>
</feature>
<evidence type="ECO:0000256" key="3">
    <source>
        <dbReference type="ARBA" id="ARBA00023125"/>
    </source>
</evidence>
<reference evidence="7 8" key="1">
    <citation type="submission" date="2014-04" db="EMBL/GenBank/DDBJ databases">
        <title>Evolutionary Origins and Diversification of the Mycorrhizal Mutualists.</title>
        <authorList>
            <consortium name="DOE Joint Genome Institute"/>
            <consortium name="Mycorrhizal Genomics Consortium"/>
            <person name="Kohler A."/>
            <person name="Kuo A."/>
            <person name="Nagy L.G."/>
            <person name="Floudas D."/>
            <person name="Copeland A."/>
            <person name="Barry K.W."/>
            <person name="Cichocki N."/>
            <person name="Veneault-Fourrey C."/>
            <person name="LaButti K."/>
            <person name="Lindquist E.A."/>
            <person name="Lipzen A."/>
            <person name="Lundell T."/>
            <person name="Morin E."/>
            <person name="Murat C."/>
            <person name="Riley R."/>
            <person name="Ohm R."/>
            <person name="Sun H."/>
            <person name="Tunlid A."/>
            <person name="Henrissat B."/>
            <person name="Grigoriev I.V."/>
            <person name="Hibbett D.S."/>
            <person name="Martin F."/>
        </authorList>
    </citation>
    <scope>NUCLEOTIDE SEQUENCE [LARGE SCALE GENOMIC DNA]</scope>
    <source>
        <strain evidence="7 8">FD-317 M1</strain>
    </source>
</reference>
<keyword evidence="2" id="KW-0805">Transcription regulation</keyword>
<dbReference type="FunFam" id="1.10.20.10:FF:000099">
    <property type="entry name" value="nuclear transcription factor Y subunit beta"/>
    <property type="match status" value="1"/>
</dbReference>
<dbReference type="InterPro" id="IPR003958">
    <property type="entry name" value="CBFA_NFYB_domain"/>
</dbReference>
<name>A0A0D0C1B0_9AGAR</name>
<proteinExistence type="inferred from homology"/>
<dbReference type="Gene3D" id="1.10.20.10">
    <property type="entry name" value="Histone, subunit A"/>
    <property type="match status" value="1"/>
</dbReference>
<gene>
    <name evidence="7" type="ORF">GYMLUDRAFT_50514</name>
</gene>
<comment type="similarity">
    <text evidence="1">Belongs to the NFYB/HAP3 subunit family.</text>
</comment>
<dbReference type="OrthoDB" id="386949at2759"/>
<evidence type="ECO:0000256" key="5">
    <source>
        <dbReference type="SAM" id="MobiDB-lite"/>
    </source>
</evidence>
<evidence type="ECO:0000313" key="7">
    <source>
        <dbReference type="EMBL" id="KIK51487.1"/>
    </source>
</evidence>
<accession>A0A0D0C1B0</accession>
<organism evidence="7 8">
    <name type="scientific">Collybiopsis luxurians FD-317 M1</name>
    <dbReference type="NCBI Taxonomy" id="944289"/>
    <lineage>
        <taxon>Eukaryota</taxon>
        <taxon>Fungi</taxon>
        <taxon>Dikarya</taxon>
        <taxon>Basidiomycota</taxon>
        <taxon>Agaricomycotina</taxon>
        <taxon>Agaricomycetes</taxon>
        <taxon>Agaricomycetidae</taxon>
        <taxon>Agaricales</taxon>
        <taxon>Marasmiineae</taxon>
        <taxon>Omphalotaceae</taxon>
        <taxon>Collybiopsis</taxon>
        <taxon>Collybiopsis luxurians</taxon>
    </lineage>
</organism>
<dbReference type="PANTHER" id="PTHR11064:SF9">
    <property type="entry name" value="NUCLEAR TRANSCRIPTION FACTOR Y SUBUNIT BETA"/>
    <property type="match status" value="1"/>
</dbReference>
<evidence type="ECO:0000256" key="4">
    <source>
        <dbReference type="ARBA" id="ARBA00023163"/>
    </source>
</evidence>
<protein>
    <submittedName>
        <fullName evidence="7">Unplaced genomic scaffold GYMLUscaffold_114, whole genome shotgun sequence</fullName>
    </submittedName>
</protein>
<feature type="domain" description="Transcription factor CBF/NF-Y/archaeal histone" evidence="6">
    <location>
        <begin position="53"/>
        <end position="117"/>
    </location>
</feature>
<sequence>MSESPAPSPAPAVPPIAPKEQEDGSRIEQPEEVVEQAPITEQEVGEYREQDRFLPIANVSRIMKSSVPPTAKIAKDAKECVQECVSEFISFITSEAAEKCQLEKRKTIGGEDILHAMGSLGFENYVECLKIHLAKLRAHQHGNPAAGSGARGDHLDEE</sequence>
<dbReference type="Proteomes" id="UP000053593">
    <property type="component" value="Unassembled WGS sequence"/>
</dbReference>
<dbReference type="PRINTS" id="PR00615">
    <property type="entry name" value="CCAATSUBUNTA"/>
</dbReference>
<evidence type="ECO:0000256" key="1">
    <source>
        <dbReference type="ARBA" id="ARBA00009053"/>
    </source>
</evidence>
<dbReference type="CDD" id="cd22907">
    <property type="entry name" value="HFD_NFYB"/>
    <property type="match status" value="1"/>
</dbReference>
<keyword evidence="3" id="KW-0238">DNA-binding</keyword>
<dbReference type="GO" id="GO:0046982">
    <property type="term" value="F:protein heterodimerization activity"/>
    <property type="evidence" value="ECO:0007669"/>
    <property type="project" value="InterPro"/>
</dbReference>
<dbReference type="InterPro" id="IPR027113">
    <property type="entry name" value="Transc_fact_NFYB/HAP3"/>
</dbReference>
<evidence type="ECO:0000256" key="2">
    <source>
        <dbReference type="ARBA" id="ARBA00023015"/>
    </source>
</evidence>
<evidence type="ECO:0000259" key="6">
    <source>
        <dbReference type="Pfam" id="PF00808"/>
    </source>
</evidence>
<dbReference type="GO" id="GO:0001228">
    <property type="term" value="F:DNA-binding transcription activator activity, RNA polymerase II-specific"/>
    <property type="evidence" value="ECO:0007669"/>
    <property type="project" value="InterPro"/>
</dbReference>
<dbReference type="InterPro" id="IPR009072">
    <property type="entry name" value="Histone-fold"/>
</dbReference>
<keyword evidence="4" id="KW-0804">Transcription</keyword>
<dbReference type="Pfam" id="PF00808">
    <property type="entry name" value="CBFD_NFYB_HMF"/>
    <property type="match status" value="1"/>
</dbReference>
<keyword evidence="8" id="KW-1185">Reference proteome</keyword>
<dbReference type="PANTHER" id="PTHR11064">
    <property type="entry name" value="CCAAT-BINDING TRANSCRIPTION FACTOR-RELATED"/>
    <property type="match status" value="1"/>
</dbReference>
<dbReference type="GO" id="GO:0016602">
    <property type="term" value="C:CCAAT-binding factor complex"/>
    <property type="evidence" value="ECO:0007669"/>
    <property type="project" value="InterPro"/>
</dbReference>
<dbReference type="HOGENOM" id="CLU_066247_12_1_1"/>
<dbReference type="GO" id="GO:0000978">
    <property type="term" value="F:RNA polymerase II cis-regulatory region sequence-specific DNA binding"/>
    <property type="evidence" value="ECO:0007669"/>
    <property type="project" value="TreeGrafter"/>
</dbReference>